<gene>
    <name evidence="7" type="ORF">CJ255_10770</name>
</gene>
<evidence type="ECO:0000256" key="1">
    <source>
        <dbReference type="ARBA" id="ARBA00004496"/>
    </source>
</evidence>
<dbReference type="GO" id="GO:0005737">
    <property type="term" value="C:cytoplasm"/>
    <property type="evidence" value="ECO:0007669"/>
    <property type="project" value="UniProtKB-SubCell"/>
</dbReference>
<reference evidence="8" key="1">
    <citation type="submission" date="2017-08" db="EMBL/GenBank/DDBJ databases">
        <authorList>
            <person name="Grouzdev D.S."/>
            <person name="Gaisin V.A."/>
            <person name="Rysina M.S."/>
            <person name="Gorlenko V.M."/>
        </authorList>
    </citation>
    <scope>NUCLEOTIDE SEQUENCE [LARGE SCALE GENOMIC DNA]</scope>
    <source>
        <strain evidence="8">Kir15-3F</strain>
    </source>
</reference>
<keyword evidence="3" id="KW-0677">Repeat</keyword>
<dbReference type="InterPro" id="IPR036388">
    <property type="entry name" value="WH-like_DNA-bd_sf"/>
</dbReference>
<evidence type="ECO:0000256" key="4">
    <source>
        <dbReference type="ARBA" id="ARBA00022803"/>
    </source>
</evidence>
<keyword evidence="6" id="KW-0175">Coiled coil</keyword>
<dbReference type="Gene3D" id="1.10.10.10">
    <property type="entry name" value="Winged helix-like DNA-binding domain superfamily/Winged helix DNA-binding domain"/>
    <property type="match status" value="1"/>
</dbReference>
<keyword evidence="2" id="KW-0963">Cytoplasm</keyword>
<dbReference type="Gene3D" id="1.25.40.10">
    <property type="entry name" value="Tetratricopeptide repeat domain"/>
    <property type="match status" value="1"/>
</dbReference>
<feature type="coiled-coil region" evidence="6">
    <location>
        <begin position="17"/>
        <end position="44"/>
    </location>
</feature>
<dbReference type="PANTHER" id="PTHR46630">
    <property type="entry name" value="TETRATRICOPEPTIDE REPEAT PROTEIN 29"/>
    <property type="match status" value="1"/>
</dbReference>
<comment type="similarity">
    <text evidence="5">Belongs to the Rap family.</text>
</comment>
<evidence type="ECO:0000313" key="8">
    <source>
        <dbReference type="Proteomes" id="UP000220527"/>
    </source>
</evidence>
<proteinExistence type="inferred from homology"/>
<dbReference type="InterPro" id="IPR051476">
    <property type="entry name" value="Bac_ResReg_Asp_Phosphatase"/>
</dbReference>
<dbReference type="SMART" id="SM00028">
    <property type="entry name" value="TPR"/>
    <property type="match status" value="5"/>
</dbReference>
<dbReference type="PANTHER" id="PTHR46630:SF1">
    <property type="entry name" value="TETRATRICOPEPTIDE REPEAT PROTEIN 29"/>
    <property type="match status" value="1"/>
</dbReference>
<dbReference type="Pfam" id="PF13424">
    <property type="entry name" value="TPR_12"/>
    <property type="match status" value="1"/>
</dbReference>
<evidence type="ECO:0000313" key="7">
    <source>
        <dbReference type="EMBL" id="PDW03061.1"/>
    </source>
</evidence>
<evidence type="ECO:0000256" key="6">
    <source>
        <dbReference type="SAM" id="Coils"/>
    </source>
</evidence>
<dbReference type="InterPro" id="IPR036390">
    <property type="entry name" value="WH_DNA-bd_sf"/>
</dbReference>
<evidence type="ECO:0000256" key="3">
    <source>
        <dbReference type="ARBA" id="ARBA00022737"/>
    </source>
</evidence>
<dbReference type="InterPro" id="IPR019734">
    <property type="entry name" value="TPR_rpt"/>
</dbReference>
<protein>
    <submittedName>
        <fullName evidence="7">Uncharacterized protein</fullName>
    </submittedName>
</protein>
<dbReference type="EMBL" id="NQWI01000042">
    <property type="protein sequence ID" value="PDW03061.1"/>
    <property type="molecule type" value="Genomic_DNA"/>
</dbReference>
<organism evidence="7 8">
    <name type="scientific">Candidatus Viridilinea mediisalina</name>
    <dbReference type="NCBI Taxonomy" id="2024553"/>
    <lineage>
        <taxon>Bacteria</taxon>
        <taxon>Bacillati</taxon>
        <taxon>Chloroflexota</taxon>
        <taxon>Chloroflexia</taxon>
        <taxon>Chloroflexales</taxon>
        <taxon>Chloroflexineae</taxon>
        <taxon>Oscillochloridaceae</taxon>
        <taxon>Candidatus Viridilinea</taxon>
    </lineage>
</organism>
<dbReference type="AlphaFoldDB" id="A0A2A6RJE5"/>
<dbReference type="SUPFAM" id="SSF46785">
    <property type="entry name" value="Winged helix' DNA-binding domain"/>
    <property type="match status" value="1"/>
</dbReference>
<comment type="caution">
    <text evidence="7">The sequence shown here is derived from an EMBL/GenBank/DDBJ whole genome shotgun (WGS) entry which is preliminary data.</text>
</comment>
<sequence>MRQFGPTEVQPTTWAKLKLLSGDLAEALQDMDSALAEYAQALATSDLQLKARAYHKRGRVFKMRNVAEALAHYETCIQLSADAHLHAQLVAASVDAAWVYMEDYRDFARAAEHLQRAEVHLPESHAVLVAKWHNAQGEWHHLQQQYQAALAAFLQARLAALESQDVELQLNVVYNLGTCYAALGRFPEALGYLQEGRTLAVRVGDRNREGRCNKGLGEYYYWLGDYQEAVNYYTAAYAIFAAMHNQLWLTGICYDLAEAWSELGLWEQARRYYQEGIALTQTLEGERYRAAFQELASRFLVLQGSDLTTRTQQILAGLQAYGALTSQECAQLLGLSKEQTLRELQPLIKRGMIIKQGKGPKTQYRLADS</sequence>
<name>A0A2A6RJE5_9CHLR</name>
<comment type="subcellular location">
    <subcellularLocation>
        <location evidence="1">Cytoplasm</location>
    </subcellularLocation>
</comment>
<accession>A0A2A6RJE5</accession>
<keyword evidence="4" id="KW-0802">TPR repeat</keyword>
<keyword evidence="8" id="KW-1185">Reference proteome</keyword>
<dbReference type="SUPFAM" id="SSF48452">
    <property type="entry name" value="TPR-like"/>
    <property type="match status" value="2"/>
</dbReference>
<dbReference type="Proteomes" id="UP000220527">
    <property type="component" value="Unassembled WGS sequence"/>
</dbReference>
<dbReference type="InterPro" id="IPR011990">
    <property type="entry name" value="TPR-like_helical_dom_sf"/>
</dbReference>
<evidence type="ECO:0000256" key="2">
    <source>
        <dbReference type="ARBA" id="ARBA00022490"/>
    </source>
</evidence>
<evidence type="ECO:0000256" key="5">
    <source>
        <dbReference type="ARBA" id="ARBA00038253"/>
    </source>
</evidence>